<dbReference type="InterPro" id="IPR035441">
    <property type="entry name" value="TFIIS/LEDGF_dom_sf"/>
</dbReference>
<dbReference type="EMBL" id="CP039348">
    <property type="protein sequence ID" value="QCD90834.1"/>
    <property type="molecule type" value="Genomic_DNA"/>
</dbReference>
<dbReference type="PANTHER" id="PTHR47350:SF4">
    <property type="entry name" value="PROTEIN IWS1 HOMOLOG 1"/>
    <property type="match status" value="1"/>
</dbReference>
<sequence length="225" mass="26269">MTNMITRSDYETKQGEKGQKMNDLFQIGTKRKRNERNYAEITSSVMNVMNEFEGVVEEDADLYKQEKPVNKLKKLSLLTEALSKNHLQQEFLDHGLLTILKNWLEPLPDGSLPNITIRTKILKILNNIDLEQHDRKEQLKNSGIGNVVMLLSKSEEEININRKLAEDLVNKWLRSLYNNKDTSSLRRSQITKQVKSALPNHQRINQKLQKLRTEGRSSFRRQNRV</sequence>
<proteinExistence type="predicted"/>
<dbReference type="Gene3D" id="1.20.930.10">
    <property type="entry name" value="Conserved domain common to transcription factors TFIIS, elongin A, CRSP70"/>
    <property type="match status" value="1"/>
</dbReference>
<dbReference type="AlphaFoldDB" id="A0A4D6LS86"/>
<keyword evidence="1" id="KW-0539">Nucleus</keyword>
<keyword evidence="4" id="KW-1185">Reference proteome</keyword>
<evidence type="ECO:0000256" key="1">
    <source>
        <dbReference type="PROSITE-ProRule" id="PRU00649"/>
    </source>
</evidence>
<accession>A0A4D6LS86</accession>
<dbReference type="PANTHER" id="PTHR47350">
    <property type="entry name" value="PROTEIN IWS1 HOMOLOG 1"/>
    <property type="match status" value="1"/>
</dbReference>
<organism evidence="3 4">
    <name type="scientific">Vigna unguiculata</name>
    <name type="common">Cowpea</name>
    <dbReference type="NCBI Taxonomy" id="3917"/>
    <lineage>
        <taxon>Eukaryota</taxon>
        <taxon>Viridiplantae</taxon>
        <taxon>Streptophyta</taxon>
        <taxon>Embryophyta</taxon>
        <taxon>Tracheophyta</taxon>
        <taxon>Spermatophyta</taxon>
        <taxon>Magnoliopsida</taxon>
        <taxon>eudicotyledons</taxon>
        <taxon>Gunneridae</taxon>
        <taxon>Pentapetalae</taxon>
        <taxon>rosids</taxon>
        <taxon>fabids</taxon>
        <taxon>Fabales</taxon>
        <taxon>Fabaceae</taxon>
        <taxon>Papilionoideae</taxon>
        <taxon>50 kb inversion clade</taxon>
        <taxon>NPAAA clade</taxon>
        <taxon>indigoferoid/millettioid clade</taxon>
        <taxon>Phaseoleae</taxon>
        <taxon>Vigna</taxon>
    </lineage>
</organism>
<dbReference type="GO" id="GO:0005634">
    <property type="term" value="C:nucleus"/>
    <property type="evidence" value="ECO:0007669"/>
    <property type="project" value="UniProtKB-SubCell"/>
</dbReference>
<feature type="domain" description="TFIIS N-terminal" evidence="2">
    <location>
        <begin position="98"/>
        <end position="179"/>
    </location>
</feature>
<dbReference type="PROSITE" id="PS51319">
    <property type="entry name" value="TFIIS_N"/>
    <property type="match status" value="1"/>
</dbReference>
<dbReference type="InterPro" id="IPR044204">
    <property type="entry name" value="IWS1/2"/>
</dbReference>
<dbReference type="Pfam" id="PF08711">
    <property type="entry name" value="Med26"/>
    <property type="match status" value="1"/>
</dbReference>
<dbReference type="GO" id="GO:0009742">
    <property type="term" value="P:brassinosteroid mediated signaling pathway"/>
    <property type="evidence" value="ECO:0007669"/>
    <property type="project" value="InterPro"/>
</dbReference>
<protein>
    <submittedName>
        <fullName evidence="3">Transcription factor IIS</fullName>
    </submittedName>
</protein>
<gene>
    <name evidence="3" type="ORF">DEO72_LG4g1795</name>
</gene>
<evidence type="ECO:0000259" key="2">
    <source>
        <dbReference type="PROSITE" id="PS51319"/>
    </source>
</evidence>
<evidence type="ECO:0000313" key="4">
    <source>
        <dbReference type="Proteomes" id="UP000501690"/>
    </source>
</evidence>
<evidence type="ECO:0000313" key="3">
    <source>
        <dbReference type="EMBL" id="QCD90834.1"/>
    </source>
</evidence>
<dbReference type="InterPro" id="IPR017923">
    <property type="entry name" value="TFIIS_N"/>
</dbReference>
<reference evidence="3 4" key="1">
    <citation type="submission" date="2019-04" db="EMBL/GenBank/DDBJ databases">
        <title>An improved genome assembly and genetic linkage map for asparagus bean, Vigna unguiculata ssp. sesquipedialis.</title>
        <authorList>
            <person name="Xia Q."/>
            <person name="Zhang R."/>
            <person name="Dong Y."/>
        </authorList>
    </citation>
    <scope>NUCLEOTIDE SEQUENCE [LARGE SCALE GENOMIC DNA]</scope>
    <source>
        <tissue evidence="3">Leaf</tissue>
    </source>
</reference>
<dbReference type="GO" id="GO:0032784">
    <property type="term" value="P:regulation of DNA-templated transcription elongation"/>
    <property type="evidence" value="ECO:0007669"/>
    <property type="project" value="InterPro"/>
</dbReference>
<dbReference type="Proteomes" id="UP000501690">
    <property type="component" value="Linkage Group LG4"/>
</dbReference>
<comment type="subcellular location">
    <subcellularLocation>
        <location evidence="1">Nucleus</location>
    </subcellularLocation>
</comment>
<name>A0A4D6LS86_VIGUN</name>